<dbReference type="NCBIfam" id="NF012229">
    <property type="entry name" value="bla_class_B_core"/>
    <property type="match status" value="1"/>
</dbReference>
<feature type="signal peptide" evidence="1">
    <location>
        <begin position="1"/>
        <end position="22"/>
    </location>
</feature>
<dbReference type="EMBL" id="BSOT01000005">
    <property type="protein sequence ID" value="GLR70431.1"/>
    <property type="molecule type" value="Genomic_DNA"/>
</dbReference>
<evidence type="ECO:0000259" key="2">
    <source>
        <dbReference type="SMART" id="SM00849"/>
    </source>
</evidence>
<proteinExistence type="predicted"/>
<name>A0AA37SV60_9ALTE</name>
<feature type="domain" description="Metallo-beta-lactamase" evidence="2">
    <location>
        <begin position="72"/>
        <end position="262"/>
    </location>
</feature>
<accession>A0AA37SV60</accession>
<dbReference type="PANTHER" id="PTHR42951">
    <property type="entry name" value="METALLO-BETA-LACTAMASE DOMAIN-CONTAINING"/>
    <property type="match status" value="1"/>
</dbReference>
<evidence type="ECO:0000313" key="3">
    <source>
        <dbReference type="EMBL" id="GLR70431.1"/>
    </source>
</evidence>
<dbReference type="InterPro" id="IPR001279">
    <property type="entry name" value="Metallo-B-lactamas"/>
</dbReference>
<dbReference type="CDD" id="cd16315">
    <property type="entry name" value="EVM-1-like_MBL-B3"/>
    <property type="match status" value="1"/>
</dbReference>
<sequence>MHKCSFKMTNFSRVICVIFVLAGWGCSAPTNVVMPPAPSSQWVNDCTDWDDWDKQGPPFRIYGNSYYVGTCGITAILVVGKEGHILIDGATEAGADVIANNIEALGFALKDIKILLNTHEHFDHAAGLAKLQQLSGAKLLSSSKAAPVLRTGVIAEADPQFGMHDPFPAVNVDGILNEWEAVTLGNLSLIPIFTPGHTPGAVSWQWESCQGEDCLSLVFADSLSAVSSHEYRFSDHPIYVSFFKQSFDKLATLDCDILLSTHPSSSQMRKRLVNEGNLLRVDGCPSYAKKVSKMLMRRLDDEQK</sequence>
<dbReference type="RefSeq" id="WP_284216728.1">
    <property type="nucleotide sequence ID" value="NZ_BSOT01000005.1"/>
</dbReference>
<dbReference type="Pfam" id="PF00753">
    <property type="entry name" value="Lactamase_B"/>
    <property type="match status" value="1"/>
</dbReference>
<dbReference type="SUPFAM" id="SSF56281">
    <property type="entry name" value="Metallo-hydrolase/oxidoreductase"/>
    <property type="match status" value="1"/>
</dbReference>
<dbReference type="AlphaFoldDB" id="A0AA37SV60"/>
<keyword evidence="4" id="KW-1185">Reference proteome</keyword>
<evidence type="ECO:0000313" key="4">
    <source>
        <dbReference type="Proteomes" id="UP001156601"/>
    </source>
</evidence>
<organism evidence="3 4">
    <name type="scientific">Agaribacter marinus</name>
    <dbReference type="NCBI Taxonomy" id="1431249"/>
    <lineage>
        <taxon>Bacteria</taxon>
        <taxon>Pseudomonadati</taxon>
        <taxon>Pseudomonadota</taxon>
        <taxon>Gammaproteobacteria</taxon>
        <taxon>Alteromonadales</taxon>
        <taxon>Alteromonadaceae</taxon>
        <taxon>Agaribacter</taxon>
    </lineage>
</organism>
<dbReference type="PANTHER" id="PTHR42951:SF17">
    <property type="entry name" value="METALLO-BETA-LACTAMASE DOMAIN-CONTAINING PROTEIN"/>
    <property type="match status" value="1"/>
</dbReference>
<reference evidence="3" key="1">
    <citation type="journal article" date="2014" name="Int. J. Syst. Evol. Microbiol.">
        <title>Complete genome sequence of Corynebacterium casei LMG S-19264T (=DSM 44701T), isolated from a smear-ripened cheese.</title>
        <authorList>
            <consortium name="US DOE Joint Genome Institute (JGI-PGF)"/>
            <person name="Walter F."/>
            <person name="Albersmeier A."/>
            <person name="Kalinowski J."/>
            <person name="Ruckert C."/>
        </authorList>
    </citation>
    <scope>NUCLEOTIDE SEQUENCE</scope>
    <source>
        <strain evidence="3">NBRC 110023</strain>
    </source>
</reference>
<reference evidence="3" key="2">
    <citation type="submission" date="2023-01" db="EMBL/GenBank/DDBJ databases">
        <title>Draft genome sequence of Agaribacter marinus strain NBRC 110023.</title>
        <authorList>
            <person name="Sun Q."/>
            <person name="Mori K."/>
        </authorList>
    </citation>
    <scope>NUCLEOTIDE SEQUENCE</scope>
    <source>
        <strain evidence="3">NBRC 110023</strain>
    </source>
</reference>
<feature type="chain" id="PRO_5041315503" description="Metallo-beta-lactamase domain-containing protein" evidence="1">
    <location>
        <begin position="23"/>
        <end position="304"/>
    </location>
</feature>
<comment type="caution">
    <text evidence="3">The sequence shown here is derived from an EMBL/GenBank/DDBJ whole genome shotgun (WGS) entry which is preliminary data.</text>
</comment>
<gene>
    <name evidence="3" type="ORF">GCM10007852_13390</name>
</gene>
<dbReference type="InterPro" id="IPR050855">
    <property type="entry name" value="NDM-1-like"/>
</dbReference>
<keyword evidence="1" id="KW-0732">Signal</keyword>
<dbReference type="NCBIfam" id="NF033105">
    <property type="entry name" value="bla_subclass_B3"/>
    <property type="match status" value="1"/>
</dbReference>
<dbReference type="Gene3D" id="3.60.15.10">
    <property type="entry name" value="Ribonuclease Z/Hydroxyacylglutathione hydrolase-like"/>
    <property type="match status" value="1"/>
</dbReference>
<evidence type="ECO:0000256" key="1">
    <source>
        <dbReference type="SAM" id="SignalP"/>
    </source>
</evidence>
<protein>
    <recommendedName>
        <fullName evidence="2">Metallo-beta-lactamase domain-containing protein</fullName>
    </recommendedName>
</protein>
<dbReference type="SMART" id="SM00849">
    <property type="entry name" value="Lactamase_B"/>
    <property type="match status" value="1"/>
</dbReference>
<dbReference type="InterPro" id="IPR036866">
    <property type="entry name" value="RibonucZ/Hydroxyglut_hydro"/>
</dbReference>
<dbReference type="Proteomes" id="UP001156601">
    <property type="component" value="Unassembled WGS sequence"/>
</dbReference>